<name>A0A0A9FZS6_ARUDO</name>
<keyword evidence="1" id="KW-0812">Transmembrane</keyword>
<keyword evidence="1" id="KW-0472">Membrane</keyword>
<dbReference type="AlphaFoldDB" id="A0A0A9FZS6"/>
<feature type="transmembrane region" description="Helical" evidence="1">
    <location>
        <begin position="20"/>
        <end position="50"/>
    </location>
</feature>
<proteinExistence type="predicted"/>
<evidence type="ECO:0000313" key="2">
    <source>
        <dbReference type="EMBL" id="JAE17767.1"/>
    </source>
</evidence>
<keyword evidence="1" id="KW-1133">Transmembrane helix</keyword>
<accession>A0A0A9FZS6</accession>
<dbReference type="EMBL" id="GBRH01180129">
    <property type="protein sequence ID" value="JAE17767.1"/>
    <property type="molecule type" value="Transcribed_RNA"/>
</dbReference>
<protein>
    <submittedName>
        <fullName evidence="2">Uncharacterized protein</fullName>
    </submittedName>
</protein>
<reference evidence="2" key="1">
    <citation type="submission" date="2014-09" db="EMBL/GenBank/DDBJ databases">
        <authorList>
            <person name="Magalhaes I.L.F."/>
            <person name="Oliveira U."/>
            <person name="Santos F.R."/>
            <person name="Vidigal T.H.D.A."/>
            <person name="Brescovit A.D."/>
            <person name="Santos A.J."/>
        </authorList>
    </citation>
    <scope>NUCLEOTIDE SEQUENCE</scope>
    <source>
        <tissue evidence="2">Shoot tissue taken approximately 20 cm above the soil surface</tissue>
    </source>
</reference>
<organism evidence="2">
    <name type="scientific">Arundo donax</name>
    <name type="common">Giant reed</name>
    <name type="synonym">Donax arundinaceus</name>
    <dbReference type="NCBI Taxonomy" id="35708"/>
    <lineage>
        <taxon>Eukaryota</taxon>
        <taxon>Viridiplantae</taxon>
        <taxon>Streptophyta</taxon>
        <taxon>Embryophyta</taxon>
        <taxon>Tracheophyta</taxon>
        <taxon>Spermatophyta</taxon>
        <taxon>Magnoliopsida</taxon>
        <taxon>Liliopsida</taxon>
        <taxon>Poales</taxon>
        <taxon>Poaceae</taxon>
        <taxon>PACMAD clade</taxon>
        <taxon>Arundinoideae</taxon>
        <taxon>Arundineae</taxon>
        <taxon>Arundo</taxon>
    </lineage>
</organism>
<sequence>MKQNHVFIWLDAKRRLSCGLFFIVSSHLSFCFLSPLWALFFSFVSLICVLI</sequence>
<evidence type="ECO:0000256" key="1">
    <source>
        <dbReference type="SAM" id="Phobius"/>
    </source>
</evidence>
<reference evidence="2" key="2">
    <citation type="journal article" date="2015" name="Data Brief">
        <title>Shoot transcriptome of the giant reed, Arundo donax.</title>
        <authorList>
            <person name="Barrero R.A."/>
            <person name="Guerrero F.D."/>
            <person name="Moolhuijzen P."/>
            <person name="Goolsby J.A."/>
            <person name="Tidwell J."/>
            <person name="Bellgard S.E."/>
            <person name="Bellgard M.I."/>
        </authorList>
    </citation>
    <scope>NUCLEOTIDE SEQUENCE</scope>
    <source>
        <tissue evidence="2">Shoot tissue taken approximately 20 cm above the soil surface</tissue>
    </source>
</reference>